<gene>
    <name evidence="9" type="ORF">HNR53_000986</name>
</gene>
<dbReference type="Gene3D" id="1.20.1250.20">
    <property type="entry name" value="MFS general substrate transporter like domains"/>
    <property type="match status" value="1"/>
</dbReference>
<feature type="domain" description="Major facilitator superfamily (MFS) profile" evidence="8">
    <location>
        <begin position="15"/>
        <end position="400"/>
    </location>
</feature>
<feature type="transmembrane region" description="Helical" evidence="7">
    <location>
        <begin position="286"/>
        <end position="305"/>
    </location>
</feature>
<evidence type="ECO:0000256" key="3">
    <source>
        <dbReference type="ARBA" id="ARBA00022475"/>
    </source>
</evidence>
<keyword evidence="3" id="KW-1003">Cell membrane</keyword>
<evidence type="ECO:0000256" key="6">
    <source>
        <dbReference type="ARBA" id="ARBA00023136"/>
    </source>
</evidence>
<evidence type="ECO:0000259" key="8">
    <source>
        <dbReference type="PROSITE" id="PS50850"/>
    </source>
</evidence>
<feature type="transmembrane region" description="Helical" evidence="7">
    <location>
        <begin position="48"/>
        <end position="69"/>
    </location>
</feature>
<dbReference type="PROSITE" id="PS50850">
    <property type="entry name" value="MFS"/>
    <property type="match status" value="1"/>
</dbReference>
<dbReference type="AlphaFoldDB" id="A0A7X0HPC7"/>
<dbReference type="RefSeq" id="WP_221452217.1">
    <property type="nucleotide sequence ID" value="NZ_JACHGK010000002.1"/>
</dbReference>
<evidence type="ECO:0000256" key="2">
    <source>
        <dbReference type="ARBA" id="ARBA00022448"/>
    </source>
</evidence>
<evidence type="ECO:0000313" key="10">
    <source>
        <dbReference type="Proteomes" id="UP000531594"/>
    </source>
</evidence>
<evidence type="ECO:0000256" key="5">
    <source>
        <dbReference type="ARBA" id="ARBA00022989"/>
    </source>
</evidence>
<sequence>MSSSINRHSLLKQTSFGKFWLARVLSSASFQMLSVAIGWQMYDITQDAFSLGFVGLAQFIPMVLLTLFVGQAADRFDRRRIVYISLIIEGLAAVYLLWANLGGWLGRGEILLAAAVIGACRAFEGPTSSALLPQIVSKRILPQAISMNTTGIQTALILGPTVGGLLFAFGAVSVYITAAIALLVSALLTYIIRVERTSPAMAEPITMRSLFLGLEFVFSRPVILGTISLDLFVVLLGGATALMPIFAQDILQTGPWGLGLMRTAPAIGALIVSIFLAYFPLQKAVGLKLFAALAVFGLATMVFALSPNLTVSLIALAFVGGSDCISMVIRSSLVQLQTPDELRGRVNAVNSLFIGTSSQLGEFESGMLAGFTGAKAAAVIGGIGTLAVAGLWMYLFPSIKNLQSLDAESGHQESVKEHVLQK</sequence>
<dbReference type="SUPFAM" id="SSF103473">
    <property type="entry name" value="MFS general substrate transporter"/>
    <property type="match status" value="1"/>
</dbReference>
<keyword evidence="4 7" id="KW-0812">Transmembrane</keyword>
<dbReference type="Proteomes" id="UP000531594">
    <property type="component" value="Unassembled WGS sequence"/>
</dbReference>
<dbReference type="InterPro" id="IPR020846">
    <property type="entry name" value="MFS_dom"/>
</dbReference>
<feature type="transmembrane region" description="Helical" evidence="7">
    <location>
        <begin position="174"/>
        <end position="192"/>
    </location>
</feature>
<dbReference type="CDD" id="cd06173">
    <property type="entry name" value="MFS_MefA_like"/>
    <property type="match status" value="1"/>
</dbReference>
<keyword evidence="5 7" id="KW-1133">Transmembrane helix</keyword>
<dbReference type="PANTHER" id="PTHR23513:SF9">
    <property type="entry name" value="ENTEROBACTIN EXPORTER ENTS"/>
    <property type="match status" value="1"/>
</dbReference>
<evidence type="ECO:0000256" key="4">
    <source>
        <dbReference type="ARBA" id="ARBA00022692"/>
    </source>
</evidence>
<reference evidence="9 10" key="1">
    <citation type="submission" date="2020-08" db="EMBL/GenBank/DDBJ databases">
        <title>Genomic Encyclopedia of Type Strains, Phase IV (KMG-IV): sequencing the most valuable type-strain genomes for metagenomic binning, comparative biology and taxonomic classification.</title>
        <authorList>
            <person name="Goeker M."/>
        </authorList>
    </citation>
    <scope>NUCLEOTIDE SEQUENCE [LARGE SCALE GENOMIC DNA]</scope>
    <source>
        <strain evidence="9 10">DSM 5391</strain>
    </source>
</reference>
<keyword evidence="6 7" id="KW-0472">Membrane</keyword>
<feature type="transmembrane region" description="Helical" evidence="7">
    <location>
        <begin position="20"/>
        <end position="42"/>
    </location>
</feature>
<dbReference type="GO" id="GO:0005886">
    <property type="term" value="C:plasma membrane"/>
    <property type="evidence" value="ECO:0007669"/>
    <property type="project" value="UniProtKB-SubCell"/>
</dbReference>
<protein>
    <submittedName>
        <fullName evidence="9">MFS family permease</fullName>
    </submittedName>
</protein>
<accession>A0A7X0HPC7</accession>
<proteinExistence type="predicted"/>
<comment type="subcellular location">
    <subcellularLocation>
        <location evidence="1">Cell membrane</location>
        <topology evidence="1">Multi-pass membrane protein</topology>
    </subcellularLocation>
</comment>
<evidence type="ECO:0000256" key="1">
    <source>
        <dbReference type="ARBA" id="ARBA00004651"/>
    </source>
</evidence>
<name>A0A7X0HPC7_9BACI</name>
<dbReference type="Pfam" id="PF05977">
    <property type="entry name" value="MFS_3"/>
    <property type="match status" value="1"/>
</dbReference>
<feature type="transmembrane region" description="Helical" evidence="7">
    <location>
        <begin position="311"/>
        <end position="329"/>
    </location>
</feature>
<dbReference type="EMBL" id="JACHGK010000002">
    <property type="protein sequence ID" value="MBB6444378.1"/>
    <property type="molecule type" value="Genomic_DNA"/>
</dbReference>
<comment type="caution">
    <text evidence="9">The sequence shown here is derived from an EMBL/GenBank/DDBJ whole genome shotgun (WGS) entry which is preliminary data.</text>
</comment>
<feature type="transmembrane region" description="Helical" evidence="7">
    <location>
        <begin position="259"/>
        <end position="279"/>
    </location>
</feature>
<feature type="transmembrane region" description="Helical" evidence="7">
    <location>
        <begin position="376"/>
        <end position="395"/>
    </location>
</feature>
<organism evidence="9 10">
    <name type="scientific">Bacillus benzoevorans</name>
    <dbReference type="NCBI Taxonomy" id="1456"/>
    <lineage>
        <taxon>Bacteria</taxon>
        <taxon>Bacillati</taxon>
        <taxon>Bacillota</taxon>
        <taxon>Bacilli</taxon>
        <taxon>Bacillales</taxon>
        <taxon>Bacillaceae</taxon>
        <taxon>Bacillus</taxon>
    </lineage>
</organism>
<dbReference type="InterPro" id="IPR010290">
    <property type="entry name" value="TM_effector"/>
</dbReference>
<evidence type="ECO:0000313" key="9">
    <source>
        <dbReference type="EMBL" id="MBB6444378.1"/>
    </source>
</evidence>
<evidence type="ECO:0000256" key="7">
    <source>
        <dbReference type="SAM" id="Phobius"/>
    </source>
</evidence>
<feature type="transmembrane region" description="Helical" evidence="7">
    <location>
        <begin position="222"/>
        <end position="247"/>
    </location>
</feature>
<feature type="transmembrane region" description="Helical" evidence="7">
    <location>
        <begin position="81"/>
        <end position="98"/>
    </location>
</feature>
<dbReference type="PANTHER" id="PTHR23513">
    <property type="entry name" value="INTEGRAL MEMBRANE EFFLUX PROTEIN-RELATED"/>
    <property type="match status" value="1"/>
</dbReference>
<keyword evidence="10" id="KW-1185">Reference proteome</keyword>
<dbReference type="InterPro" id="IPR036259">
    <property type="entry name" value="MFS_trans_sf"/>
</dbReference>
<keyword evidence="2" id="KW-0813">Transport</keyword>
<dbReference type="GO" id="GO:0022857">
    <property type="term" value="F:transmembrane transporter activity"/>
    <property type="evidence" value="ECO:0007669"/>
    <property type="project" value="InterPro"/>
</dbReference>